<dbReference type="GO" id="GO:0005886">
    <property type="term" value="C:plasma membrane"/>
    <property type="evidence" value="ECO:0007669"/>
    <property type="project" value="UniProtKB-SubCell"/>
</dbReference>
<feature type="transmembrane region" description="Helical" evidence="7">
    <location>
        <begin position="112"/>
        <end position="136"/>
    </location>
</feature>
<evidence type="ECO:0000256" key="6">
    <source>
        <dbReference type="ARBA" id="ARBA00023136"/>
    </source>
</evidence>
<dbReference type="KEGG" id="mcui:G8O30_10485"/>
<dbReference type="PANTHER" id="PTHR33932">
    <property type="entry name" value="NA(+)/H(+) ANTIPORTER SUBUNIT B"/>
    <property type="match status" value="1"/>
</dbReference>
<dbReference type="Proteomes" id="UP000593626">
    <property type="component" value="Chromosome"/>
</dbReference>
<evidence type="ECO:0000313" key="9">
    <source>
        <dbReference type="EMBL" id="QPC47346.1"/>
    </source>
</evidence>
<dbReference type="InterPro" id="IPR007182">
    <property type="entry name" value="MnhB"/>
</dbReference>
<dbReference type="RefSeq" id="WP_239672017.1">
    <property type="nucleotide sequence ID" value="NZ_CP049742.1"/>
</dbReference>
<feature type="domain" description="Na+/H+ antiporter MnhB subunit-related protein" evidence="8">
    <location>
        <begin position="10"/>
        <end position="134"/>
    </location>
</feature>
<evidence type="ECO:0000256" key="4">
    <source>
        <dbReference type="ARBA" id="ARBA00022692"/>
    </source>
</evidence>
<proteinExistence type="inferred from homology"/>
<accession>A0A7S8HGA8</accession>
<keyword evidence="6 7" id="KW-0472">Membrane</keyword>
<reference evidence="9 10" key="1">
    <citation type="submission" date="2019-07" db="EMBL/GenBank/DDBJ databases">
        <title>Genome sequence of 2 isolates from Red Sea Mangroves.</title>
        <authorList>
            <person name="Sefrji F."/>
            <person name="Michoud G."/>
            <person name="Merlino G."/>
            <person name="Daffonchio D."/>
        </authorList>
    </citation>
    <scope>NUCLEOTIDE SEQUENCE [LARGE SCALE GENOMIC DNA]</scope>
    <source>
        <strain evidence="9 10">R1DC41</strain>
    </source>
</reference>
<evidence type="ECO:0000256" key="3">
    <source>
        <dbReference type="ARBA" id="ARBA00022475"/>
    </source>
</evidence>
<keyword evidence="3" id="KW-1003">Cell membrane</keyword>
<dbReference type="Pfam" id="PF04039">
    <property type="entry name" value="MnhB"/>
    <property type="match status" value="1"/>
</dbReference>
<evidence type="ECO:0000256" key="1">
    <source>
        <dbReference type="ARBA" id="ARBA00004651"/>
    </source>
</evidence>
<protein>
    <submittedName>
        <fullName evidence="9">Na(+)/H(+) antiporter subunit B</fullName>
    </submittedName>
</protein>
<feature type="transmembrane region" description="Helical" evidence="7">
    <location>
        <begin position="9"/>
        <end position="31"/>
    </location>
</feature>
<organism evidence="9 10">
    <name type="scientific">Mangrovibacillus cuniculi</name>
    <dbReference type="NCBI Taxonomy" id="2593652"/>
    <lineage>
        <taxon>Bacteria</taxon>
        <taxon>Bacillati</taxon>
        <taxon>Bacillota</taxon>
        <taxon>Bacilli</taxon>
        <taxon>Bacillales</taxon>
        <taxon>Bacillaceae</taxon>
        <taxon>Mangrovibacillus</taxon>
    </lineage>
</organism>
<evidence type="ECO:0000256" key="5">
    <source>
        <dbReference type="ARBA" id="ARBA00022989"/>
    </source>
</evidence>
<sequence length="143" mass="15466">MKKRKPNDLVLQTVTKVVSFLIILFSIRMFFAGHYEPGGGFIGALMTSAALVLLLLAYDAKTLSTILPIDYKIITAIGLVFAIGTGVGGVLFDVPFLTHAYDKFYLPLLGEQTLHSALIFDLGVYLGVIGVTLTIIKTIGESE</sequence>
<name>A0A7S8HGA8_9BACI</name>
<keyword evidence="10" id="KW-1185">Reference proteome</keyword>
<dbReference type="AlphaFoldDB" id="A0A7S8HGA8"/>
<evidence type="ECO:0000256" key="7">
    <source>
        <dbReference type="SAM" id="Phobius"/>
    </source>
</evidence>
<dbReference type="InterPro" id="IPR050622">
    <property type="entry name" value="CPA3_antiporter_subunitB"/>
</dbReference>
<keyword evidence="4 7" id="KW-0812">Transmembrane</keyword>
<feature type="transmembrane region" description="Helical" evidence="7">
    <location>
        <begin position="37"/>
        <end position="57"/>
    </location>
</feature>
<feature type="transmembrane region" description="Helical" evidence="7">
    <location>
        <begin position="69"/>
        <end position="92"/>
    </location>
</feature>
<evidence type="ECO:0000259" key="8">
    <source>
        <dbReference type="Pfam" id="PF04039"/>
    </source>
</evidence>
<comment type="subcellular location">
    <subcellularLocation>
        <location evidence="1">Cell membrane</location>
        <topology evidence="1">Multi-pass membrane protein</topology>
    </subcellularLocation>
</comment>
<keyword evidence="5 7" id="KW-1133">Transmembrane helix</keyword>
<evidence type="ECO:0000313" key="10">
    <source>
        <dbReference type="Proteomes" id="UP000593626"/>
    </source>
</evidence>
<gene>
    <name evidence="9" type="ORF">G8O30_10485</name>
</gene>
<dbReference type="NCBIfam" id="NF009223">
    <property type="entry name" value="PRK12573.1"/>
    <property type="match status" value="1"/>
</dbReference>
<comment type="similarity">
    <text evidence="2">Belongs to the CPA3 antiporters (TC 2.A.63) subunit B family.</text>
</comment>
<dbReference type="PANTHER" id="PTHR33932:SF4">
    <property type="entry name" value="NA(+)_H(+) ANTIPORTER SUBUNIT B"/>
    <property type="match status" value="1"/>
</dbReference>
<evidence type="ECO:0000256" key="2">
    <source>
        <dbReference type="ARBA" id="ARBA00009425"/>
    </source>
</evidence>
<dbReference type="EMBL" id="CP049742">
    <property type="protein sequence ID" value="QPC47346.1"/>
    <property type="molecule type" value="Genomic_DNA"/>
</dbReference>